<accession>A0ABM8DQT3</accession>
<gene>
    <name evidence="1" type="ORF">GETHOR_14150</name>
</gene>
<dbReference type="RefSeq" id="WP_286355954.1">
    <property type="nucleotide sequence ID" value="NZ_AP027079.1"/>
</dbReference>
<reference evidence="2" key="1">
    <citation type="journal article" date="2023" name="Int. J. Syst. Evol. Microbiol.">
        <title>Mesoterricola silvestris gen. nov., sp. nov., Mesoterricola sediminis sp. nov., Geothrix oryzae sp. nov., Geothrix edaphica sp. nov., Geothrix rubra sp. nov., and Geothrix limicola sp. nov., six novel members of Acidobacteriota isolated from soils.</title>
        <authorList>
            <person name="Itoh H."/>
            <person name="Sugisawa Y."/>
            <person name="Mise K."/>
            <person name="Xu Z."/>
            <person name="Kuniyasu M."/>
            <person name="Ushijima N."/>
            <person name="Kawano K."/>
            <person name="Kobayashi E."/>
            <person name="Shiratori Y."/>
            <person name="Masuda Y."/>
            <person name="Senoo K."/>
        </authorList>
    </citation>
    <scope>NUCLEOTIDE SEQUENCE [LARGE SCALE GENOMIC DNA]</scope>
    <source>
        <strain evidence="2">Red222</strain>
    </source>
</reference>
<evidence type="ECO:0008006" key="3">
    <source>
        <dbReference type="Google" id="ProtNLM"/>
    </source>
</evidence>
<name>A0ABM8DQT3_9BACT</name>
<dbReference type="EMBL" id="AP027079">
    <property type="protein sequence ID" value="BDU69314.1"/>
    <property type="molecule type" value="Genomic_DNA"/>
</dbReference>
<evidence type="ECO:0000313" key="1">
    <source>
        <dbReference type="EMBL" id="BDU69314.1"/>
    </source>
</evidence>
<protein>
    <recommendedName>
        <fullName evidence="3">Lipoprotein</fullName>
    </recommendedName>
</protein>
<sequence>MRPALLLPVLLLTLACSSKLERGKAEDLIRKDYPVVIPVTVPEKASATKGSPEHLRLGALKENLDKSGWFDTTVQTEGDRKSFTFRLKADAPKMIKAAPKGFSLPAAEATFVRAIRMEPTREGARVTYEIRLEKPTAQFPLFQTLHPDAKVGQTKQRHATFERRRGSWELTGTDEAFRKAE</sequence>
<evidence type="ECO:0000313" key="2">
    <source>
        <dbReference type="Proteomes" id="UP001242010"/>
    </source>
</evidence>
<organism evidence="1 2">
    <name type="scientific">Geothrix oryzae</name>
    <dbReference type="NCBI Taxonomy" id="2927975"/>
    <lineage>
        <taxon>Bacteria</taxon>
        <taxon>Pseudomonadati</taxon>
        <taxon>Acidobacteriota</taxon>
        <taxon>Holophagae</taxon>
        <taxon>Holophagales</taxon>
        <taxon>Holophagaceae</taxon>
        <taxon>Geothrix</taxon>
    </lineage>
</organism>
<dbReference type="Proteomes" id="UP001242010">
    <property type="component" value="Chromosome"/>
</dbReference>
<dbReference type="PROSITE" id="PS51257">
    <property type="entry name" value="PROKAR_LIPOPROTEIN"/>
    <property type="match status" value="1"/>
</dbReference>
<keyword evidence="2" id="KW-1185">Reference proteome</keyword>
<proteinExistence type="predicted"/>